<proteinExistence type="predicted"/>
<accession>A0A3A9AM08</accession>
<feature type="domain" description="Integrase catalytic" evidence="1">
    <location>
        <begin position="1"/>
        <end position="141"/>
    </location>
</feature>
<dbReference type="EMBL" id="RAYQ01000005">
    <property type="protein sequence ID" value="RKI92482.1"/>
    <property type="molecule type" value="Genomic_DNA"/>
</dbReference>
<dbReference type="InterPro" id="IPR036397">
    <property type="entry name" value="RNaseH_sf"/>
</dbReference>
<dbReference type="InterPro" id="IPR001584">
    <property type="entry name" value="Integrase_cat-core"/>
</dbReference>
<sequence length="146" mass="17020">MSLSGFILDLCGNRPVAFEYGDHNDNQIVFKTFDKAITANPDAKPIFHSDRGYRYTSKTFRQKIVDAGMTQSMSRVGRCIDNGPMEGFWGIMKREMYYGRKYKTREELIKAIGDYIDYYTNRRVQRNPGVLTPMEFYKKKLQEEAA</sequence>
<name>A0A3A9AM08_9FIRM</name>
<gene>
    <name evidence="2" type="ORF">D7V94_07410</name>
</gene>
<dbReference type="PROSITE" id="PS50994">
    <property type="entry name" value="INTEGRASE"/>
    <property type="match status" value="1"/>
</dbReference>
<dbReference type="InterPro" id="IPR050900">
    <property type="entry name" value="Transposase_IS3/IS150/IS904"/>
</dbReference>
<dbReference type="GO" id="GO:0003676">
    <property type="term" value="F:nucleic acid binding"/>
    <property type="evidence" value="ECO:0007669"/>
    <property type="project" value="InterPro"/>
</dbReference>
<dbReference type="Proteomes" id="UP000280696">
    <property type="component" value="Unassembled WGS sequence"/>
</dbReference>
<dbReference type="InterPro" id="IPR012337">
    <property type="entry name" value="RNaseH-like_sf"/>
</dbReference>
<dbReference type="SUPFAM" id="SSF53098">
    <property type="entry name" value="Ribonuclease H-like"/>
    <property type="match status" value="1"/>
</dbReference>
<dbReference type="Gene3D" id="3.30.420.10">
    <property type="entry name" value="Ribonuclease H-like superfamily/Ribonuclease H"/>
    <property type="match status" value="1"/>
</dbReference>
<evidence type="ECO:0000313" key="3">
    <source>
        <dbReference type="Proteomes" id="UP000280696"/>
    </source>
</evidence>
<dbReference type="AlphaFoldDB" id="A0A3A9AM08"/>
<dbReference type="PANTHER" id="PTHR46889">
    <property type="entry name" value="TRANSPOSASE INSF FOR INSERTION SEQUENCE IS3B-RELATED"/>
    <property type="match status" value="1"/>
</dbReference>
<dbReference type="PANTHER" id="PTHR46889:SF4">
    <property type="entry name" value="TRANSPOSASE INSO FOR INSERTION SEQUENCE ELEMENT IS911B-RELATED"/>
    <property type="match status" value="1"/>
</dbReference>
<keyword evidence="3" id="KW-1185">Reference proteome</keyword>
<organism evidence="2 3">
    <name type="scientific">Parablautia intestinalis</name>
    <dbReference type="NCBI Taxonomy" id="2320100"/>
    <lineage>
        <taxon>Bacteria</taxon>
        <taxon>Bacillati</taxon>
        <taxon>Bacillota</taxon>
        <taxon>Clostridia</taxon>
        <taxon>Lachnospirales</taxon>
        <taxon>Lachnospiraceae</taxon>
        <taxon>Parablautia</taxon>
    </lineage>
</organism>
<dbReference type="OrthoDB" id="9813957at2"/>
<dbReference type="GO" id="GO:0015074">
    <property type="term" value="P:DNA integration"/>
    <property type="evidence" value="ECO:0007669"/>
    <property type="project" value="InterPro"/>
</dbReference>
<evidence type="ECO:0000259" key="1">
    <source>
        <dbReference type="PROSITE" id="PS50994"/>
    </source>
</evidence>
<comment type="caution">
    <text evidence="2">The sequence shown here is derived from an EMBL/GenBank/DDBJ whole genome shotgun (WGS) entry which is preliminary data.</text>
</comment>
<protein>
    <recommendedName>
        <fullName evidence="1">Integrase catalytic domain-containing protein</fullName>
    </recommendedName>
</protein>
<dbReference type="RefSeq" id="WP_120468307.1">
    <property type="nucleotide sequence ID" value="NZ_RAYQ01000005.1"/>
</dbReference>
<dbReference type="Pfam" id="PF13333">
    <property type="entry name" value="rve_2"/>
    <property type="match status" value="1"/>
</dbReference>
<evidence type="ECO:0000313" key="2">
    <source>
        <dbReference type="EMBL" id="RKI92482.1"/>
    </source>
</evidence>
<reference evidence="2 3" key="1">
    <citation type="submission" date="2018-09" db="EMBL/GenBank/DDBJ databases">
        <title>Murine metabolic-syndrome-specific gut microbial biobank.</title>
        <authorList>
            <person name="Liu C."/>
        </authorList>
    </citation>
    <scope>NUCLEOTIDE SEQUENCE [LARGE SCALE GENOMIC DNA]</scope>
    <source>
        <strain evidence="2 3">0.1xD8-82</strain>
    </source>
</reference>
<dbReference type="Pfam" id="PF00665">
    <property type="entry name" value="rve"/>
    <property type="match status" value="1"/>
</dbReference>